<organism evidence="1 2">
    <name type="scientific">Bauhinia variegata</name>
    <name type="common">Purple orchid tree</name>
    <name type="synonym">Phanera variegata</name>
    <dbReference type="NCBI Taxonomy" id="167791"/>
    <lineage>
        <taxon>Eukaryota</taxon>
        <taxon>Viridiplantae</taxon>
        <taxon>Streptophyta</taxon>
        <taxon>Embryophyta</taxon>
        <taxon>Tracheophyta</taxon>
        <taxon>Spermatophyta</taxon>
        <taxon>Magnoliopsida</taxon>
        <taxon>eudicotyledons</taxon>
        <taxon>Gunneridae</taxon>
        <taxon>Pentapetalae</taxon>
        <taxon>rosids</taxon>
        <taxon>fabids</taxon>
        <taxon>Fabales</taxon>
        <taxon>Fabaceae</taxon>
        <taxon>Cercidoideae</taxon>
        <taxon>Cercideae</taxon>
        <taxon>Bauhiniinae</taxon>
        <taxon>Bauhinia</taxon>
    </lineage>
</organism>
<protein>
    <submittedName>
        <fullName evidence="1">Uncharacterized protein</fullName>
    </submittedName>
</protein>
<reference evidence="1 2" key="1">
    <citation type="journal article" date="2022" name="DNA Res.">
        <title>Chromosomal-level genome assembly of the orchid tree Bauhinia variegata (Leguminosae; Cercidoideae) supports the allotetraploid origin hypothesis of Bauhinia.</title>
        <authorList>
            <person name="Zhong Y."/>
            <person name="Chen Y."/>
            <person name="Zheng D."/>
            <person name="Pang J."/>
            <person name="Liu Y."/>
            <person name="Luo S."/>
            <person name="Meng S."/>
            <person name="Qian L."/>
            <person name="Wei D."/>
            <person name="Dai S."/>
            <person name="Zhou R."/>
        </authorList>
    </citation>
    <scope>NUCLEOTIDE SEQUENCE [LARGE SCALE GENOMIC DNA]</scope>
    <source>
        <strain evidence="1">BV-YZ2020</strain>
    </source>
</reference>
<name>A0ACB9NP62_BAUVA</name>
<accession>A0ACB9NP62</accession>
<gene>
    <name evidence="1" type="ORF">L6164_016485</name>
</gene>
<sequence>TRPMMHFFRFTGVLQEKAMEENLETLTTIEQHSGLGEKIKLFDGDSIGLADIALGWVAHTLVAMEEVVGAKFITAYNFPHLHTWVENLTEIPTIKNNLPPHELMVDYFKEKREMFLTTDSHAFHHHSH</sequence>
<feature type="non-terminal residue" evidence="1">
    <location>
        <position position="1"/>
    </location>
</feature>
<dbReference type="Proteomes" id="UP000828941">
    <property type="component" value="Chromosome 6"/>
</dbReference>
<evidence type="ECO:0000313" key="1">
    <source>
        <dbReference type="EMBL" id="KAI4338138.1"/>
    </source>
</evidence>
<keyword evidence="2" id="KW-1185">Reference proteome</keyword>
<proteinExistence type="predicted"/>
<comment type="caution">
    <text evidence="1">The sequence shown here is derived from an EMBL/GenBank/DDBJ whole genome shotgun (WGS) entry which is preliminary data.</text>
</comment>
<dbReference type="EMBL" id="CM039431">
    <property type="protein sequence ID" value="KAI4338138.1"/>
    <property type="molecule type" value="Genomic_DNA"/>
</dbReference>
<evidence type="ECO:0000313" key="2">
    <source>
        <dbReference type="Proteomes" id="UP000828941"/>
    </source>
</evidence>